<evidence type="ECO:0000313" key="3">
    <source>
        <dbReference type="RefSeq" id="XP_014066100.1"/>
    </source>
</evidence>
<dbReference type="Proteomes" id="UP001652741">
    <property type="component" value="Chromosome ssa09"/>
</dbReference>
<gene>
    <name evidence="3" type="primary">LOC106610938</name>
</gene>
<dbReference type="GeneID" id="106610938"/>
<name>A0A1S3SP38_SALSA</name>
<evidence type="ECO:0000256" key="1">
    <source>
        <dbReference type="SAM" id="Phobius"/>
    </source>
</evidence>
<accession>A0A1S3SP38</accession>
<reference evidence="3" key="1">
    <citation type="submission" date="2025-08" db="UniProtKB">
        <authorList>
            <consortium name="RefSeq"/>
        </authorList>
    </citation>
    <scope>IDENTIFICATION</scope>
</reference>
<feature type="transmembrane region" description="Helical" evidence="1">
    <location>
        <begin position="125"/>
        <end position="145"/>
    </location>
</feature>
<protein>
    <submittedName>
        <fullName evidence="3">Uncharacterized protein isoform X2</fullName>
    </submittedName>
</protein>
<feature type="transmembrane region" description="Helical" evidence="1">
    <location>
        <begin position="51"/>
        <end position="71"/>
    </location>
</feature>
<proteinExistence type="predicted"/>
<keyword evidence="2" id="KW-1185">Reference proteome</keyword>
<dbReference type="RefSeq" id="XP_014066100.1">
    <property type="nucleotide sequence ID" value="XM_014210625.2"/>
</dbReference>
<keyword evidence="1" id="KW-0472">Membrane</keyword>
<keyword evidence="1" id="KW-0812">Transmembrane</keyword>
<sequence length="161" mass="18382">MTTIPPFVNDQPVMHRREFEELDSRRRCQSHHPPNTPRQTFQIFKRPANRACMLSVSLFMSVFSLLISSLWPHSVLCHLHSTVSSSSTPAYLEAQYGADLLHLLPHALLHAAHFLVGLHLPVDGFLALLGILLLLLFQLLCLLPLQRHRQPSKRERVTVNE</sequence>
<organism evidence="2 3">
    <name type="scientific">Salmo salar</name>
    <name type="common">Atlantic salmon</name>
    <dbReference type="NCBI Taxonomy" id="8030"/>
    <lineage>
        <taxon>Eukaryota</taxon>
        <taxon>Metazoa</taxon>
        <taxon>Chordata</taxon>
        <taxon>Craniata</taxon>
        <taxon>Vertebrata</taxon>
        <taxon>Euteleostomi</taxon>
        <taxon>Actinopterygii</taxon>
        <taxon>Neopterygii</taxon>
        <taxon>Teleostei</taxon>
        <taxon>Protacanthopterygii</taxon>
        <taxon>Salmoniformes</taxon>
        <taxon>Salmonidae</taxon>
        <taxon>Salmoninae</taxon>
        <taxon>Salmo</taxon>
    </lineage>
</organism>
<evidence type="ECO:0000313" key="2">
    <source>
        <dbReference type="Proteomes" id="UP001652741"/>
    </source>
</evidence>
<dbReference type="AlphaFoldDB" id="A0A1S3SP38"/>
<keyword evidence="1" id="KW-1133">Transmembrane helix</keyword>